<gene>
    <name evidence="1" type="ORF">N47_H23270</name>
</gene>
<dbReference type="AlphaFoldDB" id="E1YAB1"/>
<proteinExistence type="predicted"/>
<organism evidence="1">
    <name type="scientific">uncultured Desulfobacterium sp</name>
    <dbReference type="NCBI Taxonomy" id="201089"/>
    <lineage>
        <taxon>Bacteria</taxon>
        <taxon>Pseudomonadati</taxon>
        <taxon>Thermodesulfobacteriota</taxon>
        <taxon>Desulfobacteria</taxon>
        <taxon>Desulfobacterales</taxon>
        <taxon>Desulfobacteriaceae</taxon>
        <taxon>Desulfobacterium</taxon>
        <taxon>environmental samples</taxon>
    </lineage>
</organism>
<protein>
    <submittedName>
        <fullName evidence="1">Uncharacterized protein</fullName>
    </submittedName>
</protein>
<accession>E1YAB1</accession>
<name>E1YAB1_9BACT</name>
<evidence type="ECO:0000313" key="1">
    <source>
        <dbReference type="EMBL" id="CBX27505.1"/>
    </source>
</evidence>
<sequence length="39" mass="4524">MKIYNYMGFNGLINIQQITSEGTVQGFRGNNIKFLRFPI</sequence>
<reference evidence="1" key="1">
    <citation type="journal article" date="2011" name="Environ. Microbiol.">
        <title>Genomic insights into the metabolic potential of the polycyclic aromatic hydrocarbon degrading sulfate-reducing Deltaproteobacterium N47.</title>
        <authorList>
            <person name="Bergmann F."/>
            <person name="Selesi D."/>
            <person name="Weinmaier T."/>
            <person name="Tischler P."/>
            <person name="Rattei T."/>
            <person name="Meckenstock R.U."/>
        </authorList>
    </citation>
    <scope>NUCLEOTIDE SEQUENCE</scope>
</reference>
<dbReference type="EMBL" id="FR695866">
    <property type="protein sequence ID" value="CBX27505.1"/>
    <property type="molecule type" value="Genomic_DNA"/>
</dbReference>